<evidence type="ECO:0008006" key="4">
    <source>
        <dbReference type="Google" id="ProtNLM"/>
    </source>
</evidence>
<protein>
    <recommendedName>
        <fullName evidence="4">Charged multivesicular body protein 7</fullName>
    </recommendedName>
</protein>
<dbReference type="Proteomes" id="UP000001460">
    <property type="component" value="Unassembled WGS sequence"/>
</dbReference>
<evidence type="ECO:0000313" key="3">
    <source>
        <dbReference type="Proteomes" id="UP000001460"/>
    </source>
</evidence>
<keyword evidence="3" id="KW-1185">Reference proteome</keyword>
<dbReference type="VEuPathDB" id="CryptoDB:CMU_026960"/>
<reference evidence="2" key="1">
    <citation type="submission" date="2008-06" db="EMBL/GenBank/DDBJ databases">
        <authorList>
            <person name="Lorenzi H."/>
            <person name="Inman J."/>
            <person name="Miller J."/>
            <person name="Schobel S."/>
            <person name="Amedeo P."/>
            <person name="Caler E.V."/>
            <person name="da Silva J."/>
        </authorList>
    </citation>
    <scope>NUCLEOTIDE SEQUENCE [LARGE SCALE GENOMIC DNA]</scope>
    <source>
        <strain evidence="2">RN66</strain>
    </source>
</reference>
<dbReference type="RefSeq" id="XP_002140037.1">
    <property type="nucleotide sequence ID" value="XM_002140001.1"/>
</dbReference>
<evidence type="ECO:0000313" key="2">
    <source>
        <dbReference type="EMBL" id="EEA05688.1"/>
    </source>
</evidence>
<dbReference type="InterPro" id="IPR005024">
    <property type="entry name" value="Snf7_fam"/>
</dbReference>
<dbReference type="OMA" id="WICANNN"/>
<dbReference type="OrthoDB" id="337946at2759"/>
<dbReference type="Pfam" id="PF03357">
    <property type="entry name" value="Snf7"/>
    <property type="match status" value="1"/>
</dbReference>
<dbReference type="GO" id="GO:0007034">
    <property type="term" value="P:vacuolar transport"/>
    <property type="evidence" value="ECO:0007669"/>
    <property type="project" value="InterPro"/>
</dbReference>
<proteinExistence type="predicted"/>
<dbReference type="AlphaFoldDB" id="B6ABD6"/>
<dbReference type="GeneID" id="6995040"/>
<dbReference type="EMBL" id="DS989727">
    <property type="protein sequence ID" value="EEA05688.1"/>
    <property type="molecule type" value="Genomic_DNA"/>
</dbReference>
<gene>
    <name evidence="2" type="ORF">CMU_026960</name>
</gene>
<organism evidence="2 3">
    <name type="scientific">Cryptosporidium muris (strain RN66)</name>
    <dbReference type="NCBI Taxonomy" id="441375"/>
    <lineage>
        <taxon>Eukaryota</taxon>
        <taxon>Sar</taxon>
        <taxon>Alveolata</taxon>
        <taxon>Apicomplexa</taxon>
        <taxon>Conoidasida</taxon>
        <taxon>Coccidia</taxon>
        <taxon>Eucoccidiorida</taxon>
        <taxon>Eimeriorina</taxon>
        <taxon>Cryptosporidiidae</taxon>
        <taxon>Cryptosporidium</taxon>
    </lineage>
</organism>
<evidence type="ECO:0000256" key="1">
    <source>
        <dbReference type="SAM" id="Coils"/>
    </source>
</evidence>
<feature type="coiled-coil region" evidence="1">
    <location>
        <begin position="379"/>
        <end position="406"/>
    </location>
</feature>
<name>B6ABD6_CRYMR</name>
<keyword evidence="1" id="KW-0175">Coiled coil</keyword>
<sequence>MTHDVMCDFPKVKDISEWQKLCSCYRFHSEEEYKLDWWFSVIDWICANNNSFLVNIKDVRKTCQKQFKEWPIEILCLPNIFRALVNKRKIVELDLVLNKMELIWEEASKAQLGNYIQRSNSKLKWLGSLFGKLYSNFDEDISYVSISETPIENENTQFICISMIKKKFCKFFQDLNDGIIGVISSVSVDEQITISKSKLVDYVSKNYEMIQEIPCSNIVDVIIWYMMIFSPHQWVAKPFTTCSPISKTTIHAVKFQKTSTARQVLKWSEVSISESDQAEILLIATEENLNRTLANLEEKYLFHDRKCREYALADQKQLAINHLKQKHNIEKALNDINEQLLVLSNSKVIRDSSTVKMSVLSALESSSNVTKLSLDENEALKKVENIAEVQDELQNLQRSIDSLVKTCISDDIERASEDIELEKELDTLLTKVYIENKLEKSTMKFMGNEVDKSNISNTKPQDKISKYEATESFIPLNS</sequence>
<accession>B6ABD6</accession>